<evidence type="ECO:0000313" key="6">
    <source>
        <dbReference type="EMBL" id="CAF0985644.1"/>
    </source>
</evidence>
<reference evidence="7" key="1">
    <citation type="submission" date="2021-02" db="EMBL/GenBank/DDBJ databases">
        <authorList>
            <person name="Nowell W R."/>
        </authorList>
    </citation>
    <scope>NUCLEOTIDE SEQUENCE</scope>
</reference>
<dbReference type="SUPFAM" id="SSF57959">
    <property type="entry name" value="Leucine zipper domain"/>
    <property type="match status" value="1"/>
</dbReference>
<dbReference type="GO" id="GO:0000981">
    <property type="term" value="F:DNA-binding transcription factor activity, RNA polymerase II-specific"/>
    <property type="evidence" value="ECO:0007669"/>
    <property type="project" value="TreeGrafter"/>
</dbReference>
<dbReference type="EMBL" id="CAJOAZ010000061">
    <property type="protein sequence ID" value="CAF3512422.1"/>
    <property type="molecule type" value="Genomic_DNA"/>
</dbReference>
<dbReference type="AlphaFoldDB" id="A0A818HQ33"/>
<evidence type="ECO:0000313" key="7">
    <source>
        <dbReference type="EMBL" id="CAF3512422.1"/>
    </source>
</evidence>
<keyword evidence="3" id="KW-0804">Transcription</keyword>
<dbReference type="Proteomes" id="UP000663844">
    <property type="component" value="Unassembled WGS sequence"/>
</dbReference>
<sequence length="224" mass="25676">MCMNKSQPGVSYPTSTDSIVKLEQYSISSSENSRTSYDDNEIIAFGPIKVKPRKKPAPTLATGRRSKYEVLTPEEEQKRNVRRARNRAAAERVRVSRLNVEQQLMDQIAALEQQEQKLSNNVQTLQHKKLHLETRLFTHEQMCSTMNSSNLSLTSNLDFTSYLPLENIPSSSFQQYDTMSNDKLTIEFESFLNSLTTEQIQENFPESLSSILIHDDLNDFLMDS</sequence>
<dbReference type="EMBL" id="CAJNOG010000130">
    <property type="protein sequence ID" value="CAF0985644.1"/>
    <property type="molecule type" value="Genomic_DNA"/>
</dbReference>
<gene>
    <name evidence="6" type="ORF">JYZ213_LOCUS15173</name>
    <name evidence="7" type="ORF">OXD698_LOCUS1957</name>
</gene>
<dbReference type="PANTHER" id="PTHR23351">
    <property type="entry name" value="FOS TRANSCRIPTION FACTOR-RELATED"/>
    <property type="match status" value="1"/>
</dbReference>
<accession>A0A818HQ33</accession>
<evidence type="ECO:0000256" key="3">
    <source>
        <dbReference type="ARBA" id="ARBA00023163"/>
    </source>
</evidence>
<dbReference type="SMART" id="SM00338">
    <property type="entry name" value="BRLZ"/>
    <property type="match status" value="1"/>
</dbReference>
<dbReference type="InterPro" id="IPR000837">
    <property type="entry name" value="AP-1"/>
</dbReference>
<dbReference type="PROSITE" id="PS50217">
    <property type="entry name" value="BZIP"/>
    <property type="match status" value="1"/>
</dbReference>
<name>A0A818HQ33_9BILA</name>
<feature type="domain" description="BZIP" evidence="5">
    <location>
        <begin position="76"/>
        <end position="139"/>
    </location>
</feature>
<evidence type="ECO:0000259" key="5">
    <source>
        <dbReference type="PROSITE" id="PS50217"/>
    </source>
</evidence>
<dbReference type="GO" id="GO:0000978">
    <property type="term" value="F:RNA polymerase II cis-regulatory region sequence-specific DNA binding"/>
    <property type="evidence" value="ECO:0007669"/>
    <property type="project" value="TreeGrafter"/>
</dbReference>
<proteinExistence type="predicted"/>
<evidence type="ECO:0000256" key="1">
    <source>
        <dbReference type="ARBA" id="ARBA00023015"/>
    </source>
</evidence>
<keyword evidence="1" id="KW-0805">Transcription regulation</keyword>
<dbReference type="InterPro" id="IPR004827">
    <property type="entry name" value="bZIP"/>
</dbReference>
<protein>
    <recommendedName>
        <fullName evidence="5">BZIP domain-containing protein</fullName>
    </recommendedName>
</protein>
<keyword evidence="2" id="KW-0238">DNA-binding</keyword>
<evidence type="ECO:0000256" key="2">
    <source>
        <dbReference type="ARBA" id="ARBA00023125"/>
    </source>
</evidence>
<dbReference type="PANTHER" id="PTHR23351:SF24">
    <property type="entry name" value="ACTIVATING TRANSCRIPTION FACTOR 3-RELATED"/>
    <property type="match status" value="1"/>
</dbReference>
<dbReference type="PRINTS" id="PR00042">
    <property type="entry name" value="LEUZIPPRFOS"/>
</dbReference>
<evidence type="ECO:0000256" key="4">
    <source>
        <dbReference type="SAM" id="Coils"/>
    </source>
</evidence>
<comment type="caution">
    <text evidence="7">The sequence shown here is derived from an EMBL/GenBank/DDBJ whole genome shotgun (WGS) entry which is preliminary data.</text>
</comment>
<dbReference type="Gene3D" id="1.20.5.170">
    <property type="match status" value="1"/>
</dbReference>
<keyword evidence="4" id="KW-0175">Coiled coil</keyword>
<organism evidence="7 8">
    <name type="scientific">Adineta steineri</name>
    <dbReference type="NCBI Taxonomy" id="433720"/>
    <lineage>
        <taxon>Eukaryota</taxon>
        <taxon>Metazoa</taxon>
        <taxon>Spiralia</taxon>
        <taxon>Gnathifera</taxon>
        <taxon>Rotifera</taxon>
        <taxon>Eurotatoria</taxon>
        <taxon>Bdelloidea</taxon>
        <taxon>Adinetida</taxon>
        <taxon>Adinetidae</taxon>
        <taxon>Adineta</taxon>
    </lineage>
</organism>
<dbReference type="GO" id="GO:0005634">
    <property type="term" value="C:nucleus"/>
    <property type="evidence" value="ECO:0007669"/>
    <property type="project" value="TreeGrafter"/>
</dbReference>
<feature type="coiled-coil region" evidence="4">
    <location>
        <begin position="97"/>
        <end position="128"/>
    </location>
</feature>
<evidence type="ECO:0000313" key="8">
    <source>
        <dbReference type="Proteomes" id="UP000663844"/>
    </source>
</evidence>
<dbReference type="Proteomes" id="UP000663845">
    <property type="component" value="Unassembled WGS sequence"/>
</dbReference>
<dbReference type="InterPro" id="IPR046347">
    <property type="entry name" value="bZIP_sf"/>
</dbReference>